<dbReference type="InterPro" id="IPR029045">
    <property type="entry name" value="ClpP/crotonase-like_dom_sf"/>
</dbReference>
<name>A0ABS0TGI4_9FLAO</name>
<dbReference type="Pfam" id="PF03572">
    <property type="entry name" value="Peptidase_S41"/>
    <property type="match status" value="1"/>
</dbReference>
<comment type="caution">
    <text evidence="3">The sequence shown here is derived from an EMBL/GenBank/DDBJ whole genome shotgun (WGS) entry which is preliminary data.</text>
</comment>
<keyword evidence="4" id="KW-1185">Reference proteome</keyword>
<accession>A0ABS0TGI4</accession>
<feature type="domain" description="Tail specific protease" evidence="2">
    <location>
        <begin position="448"/>
        <end position="533"/>
    </location>
</feature>
<dbReference type="PANTHER" id="PTHR32060">
    <property type="entry name" value="TAIL-SPECIFIC PROTEASE"/>
    <property type="match status" value="1"/>
</dbReference>
<reference evidence="3 4" key="1">
    <citation type="submission" date="2020-12" db="EMBL/GenBank/DDBJ databases">
        <title>Salegentibacter orientalis sp. nov., isolated from costal sediment.</title>
        <authorList>
            <person name="Lian F.-B."/>
        </authorList>
    </citation>
    <scope>NUCLEOTIDE SEQUENCE [LARGE SCALE GENOMIC DNA]</scope>
    <source>
        <strain evidence="3 4">F60176</strain>
    </source>
</reference>
<evidence type="ECO:0000313" key="3">
    <source>
        <dbReference type="EMBL" id="MBI6120169.1"/>
    </source>
</evidence>
<dbReference type="Proteomes" id="UP000635665">
    <property type="component" value="Unassembled WGS sequence"/>
</dbReference>
<dbReference type="PANTHER" id="PTHR32060:SF22">
    <property type="entry name" value="CARBOXYL-TERMINAL-PROCESSING PEPTIDASE 3, CHLOROPLASTIC"/>
    <property type="match status" value="1"/>
</dbReference>
<dbReference type="Gene3D" id="3.90.226.10">
    <property type="entry name" value="2-enoyl-CoA Hydratase, Chain A, domain 1"/>
    <property type="match status" value="1"/>
</dbReference>
<keyword evidence="1" id="KW-0732">Signal</keyword>
<feature type="chain" id="PRO_5047171203" description="Tail specific protease domain-containing protein" evidence="1">
    <location>
        <begin position="21"/>
        <end position="559"/>
    </location>
</feature>
<sequence>MKIFTLLVFLTCSQFCFSQAKLSEETKTEKLIQVWGLLKYHHPEVSRGEFNINAEFLTQLEKMKRIDSRKEFNAKLLDWVEGFDSRKLKPKKNWKKRDRLFSGNADFDWIAKSYFSKNLQALLENIQFNKNYKDHYASVHSLASFVEFENDKPLEDFDATNKAHRLLFLAHFWNAMKYWNVNIYLTETPWNQVLPEMIKEFSKDGSGTFELAKEKLFSKLNDSHANYYSSHTLKSLTHFPNFGGRIINDSLLVTRIFNKDSIKRNKISVGDIIYSVEGVKLGKYYTDKFSSVISVSNENYLKNEIQNNYLLASDRDSIKVGLLKKNGDRVKQYIHLYALKNSYEKYRRKHPERTENWKMLSEQIGYMNLYEITKDEVDVAFEKFEGTKGIVIDLRNYPQNISTGTLPKHLYPRRKKFVKALAPNLPAYGKPDYKSPLRWIMNPFAAGKRNKSYYKGTVVLLVDRSTLSKAEWIGMAIQAAPNVITLGEQTGGAVLNRNELILMDGTSIDFTKMTAFYPEGMEVQRNGLQLDHEIQESAKNYNKNLYLEKAIEVIEQSWN</sequence>
<dbReference type="InterPro" id="IPR005151">
    <property type="entry name" value="Tail-specific_protease"/>
</dbReference>
<dbReference type="SUPFAM" id="SSF52096">
    <property type="entry name" value="ClpP/crotonase"/>
    <property type="match status" value="1"/>
</dbReference>
<gene>
    <name evidence="3" type="ORF">I6U50_09060</name>
</gene>
<evidence type="ECO:0000313" key="4">
    <source>
        <dbReference type="Proteomes" id="UP000635665"/>
    </source>
</evidence>
<protein>
    <recommendedName>
        <fullName evidence="2">Tail specific protease domain-containing protein</fullName>
    </recommendedName>
</protein>
<proteinExistence type="predicted"/>
<organism evidence="3 4">
    <name type="scientific">Salegentibacter maritimus</name>
    <dbReference type="NCBI Taxonomy" id="2794347"/>
    <lineage>
        <taxon>Bacteria</taxon>
        <taxon>Pseudomonadati</taxon>
        <taxon>Bacteroidota</taxon>
        <taxon>Flavobacteriia</taxon>
        <taxon>Flavobacteriales</taxon>
        <taxon>Flavobacteriaceae</taxon>
        <taxon>Salegentibacter</taxon>
    </lineage>
</organism>
<dbReference type="RefSeq" id="WP_198638615.1">
    <property type="nucleotide sequence ID" value="NZ_JAEHNY010000007.1"/>
</dbReference>
<evidence type="ECO:0000256" key="1">
    <source>
        <dbReference type="SAM" id="SignalP"/>
    </source>
</evidence>
<dbReference type="EMBL" id="JAEHNY010000007">
    <property type="protein sequence ID" value="MBI6120169.1"/>
    <property type="molecule type" value="Genomic_DNA"/>
</dbReference>
<evidence type="ECO:0000259" key="2">
    <source>
        <dbReference type="Pfam" id="PF03572"/>
    </source>
</evidence>
<feature type="signal peptide" evidence="1">
    <location>
        <begin position="1"/>
        <end position="20"/>
    </location>
</feature>